<dbReference type="EMBL" id="DS268171">
    <property type="protein sequence ID" value="KMU79161.1"/>
    <property type="molecule type" value="Genomic_DNA"/>
</dbReference>
<keyword evidence="2 3" id="KW-0694">RNA-binding</keyword>
<feature type="compositionally biased region" description="Low complexity" evidence="4">
    <location>
        <begin position="45"/>
        <end position="64"/>
    </location>
</feature>
<accession>A0A0J8R339</accession>
<evidence type="ECO:0000256" key="2">
    <source>
        <dbReference type="ARBA" id="ARBA00022884"/>
    </source>
</evidence>
<evidence type="ECO:0000256" key="1">
    <source>
        <dbReference type="ARBA" id="ARBA00022737"/>
    </source>
</evidence>
<dbReference type="AlphaFoldDB" id="A0A0J8R339"/>
<dbReference type="CDD" id="cd12611">
    <property type="entry name" value="RRM1_NGR1_NAM8_like"/>
    <property type="match status" value="1"/>
</dbReference>
<dbReference type="InterPro" id="IPR012677">
    <property type="entry name" value="Nucleotide-bd_a/b_plait_sf"/>
</dbReference>
<reference evidence="7" key="1">
    <citation type="journal article" date="2010" name="Genome Res.">
        <title>Population genomic sequencing of Coccidioides fungi reveals recent hybridization and transposon control.</title>
        <authorList>
            <person name="Neafsey D.E."/>
            <person name="Barker B.M."/>
            <person name="Sharpton T.J."/>
            <person name="Stajich J.E."/>
            <person name="Park D.J."/>
            <person name="Whiston E."/>
            <person name="Hung C.-Y."/>
            <person name="McMahan C."/>
            <person name="White J."/>
            <person name="Sykes S."/>
            <person name="Heiman D."/>
            <person name="Young S."/>
            <person name="Zeng Q."/>
            <person name="Abouelleil A."/>
            <person name="Aftuck L."/>
            <person name="Bessette D."/>
            <person name="Brown A."/>
            <person name="FitzGerald M."/>
            <person name="Lui A."/>
            <person name="Macdonald J.P."/>
            <person name="Priest M."/>
            <person name="Orbach M.J."/>
            <person name="Galgiani J.N."/>
            <person name="Kirkland T.N."/>
            <person name="Cole G.T."/>
            <person name="Birren B.W."/>
            <person name="Henn M.R."/>
            <person name="Taylor J.W."/>
            <person name="Rounsley S.D."/>
        </authorList>
    </citation>
    <scope>NUCLEOTIDE SEQUENCE [LARGE SCALE GENOMIC DNA]</scope>
    <source>
        <strain evidence="7">RMSCC 3703</strain>
    </source>
</reference>
<feature type="region of interest" description="Disordered" evidence="4">
    <location>
        <begin position="1"/>
        <end position="65"/>
    </location>
</feature>
<sequence length="187" mass="19903">MSFQNFDTFQNQHGAAESPANPAGPAPPADQTMTGQPDATAPGFQGPAPGEASAAPGGQQSGEGKTTLWMGELEPWIDENFIRNIWYQMGEQVNVKMIRDKFSGSNAGYCFVDFATPAAAAKALSVNGTPMPNTNRPFKLNWATGGVVRIAPPNIPSSSVILVPRLTNTSWFPFSKVASHLASPLRL</sequence>
<name>A0A0J8R339_COCIT</name>
<dbReference type="OrthoDB" id="446113at2759"/>
<dbReference type="GO" id="GO:0006376">
    <property type="term" value="P:mRNA splice site recognition"/>
    <property type="evidence" value="ECO:0007669"/>
    <property type="project" value="TreeGrafter"/>
</dbReference>
<protein>
    <submittedName>
        <fullName evidence="6">NAM8 protein</fullName>
    </submittedName>
</protein>
<dbReference type="InterPro" id="IPR035979">
    <property type="entry name" value="RBD_domain_sf"/>
</dbReference>
<feature type="compositionally biased region" description="Polar residues" evidence="4">
    <location>
        <begin position="1"/>
        <end position="13"/>
    </location>
</feature>
<dbReference type="SMART" id="SM00360">
    <property type="entry name" value="RRM"/>
    <property type="match status" value="1"/>
</dbReference>
<dbReference type="PANTHER" id="PTHR47640:SF10">
    <property type="entry name" value="TRNA SELENOCYSTEINE 1-ASSOCIATED PROTEIN 1-RELATED"/>
    <property type="match status" value="1"/>
</dbReference>
<proteinExistence type="predicted"/>
<dbReference type="FunFam" id="3.30.70.330:FF:000222">
    <property type="entry name" value="mRNA binding post-transcriptional regulator"/>
    <property type="match status" value="1"/>
</dbReference>
<dbReference type="Proteomes" id="UP000054559">
    <property type="component" value="Unassembled WGS sequence"/>
</dbReference>
<dbReference type="GO" id="GO:0005829">
    <property type="term" value="C:cytosol"/>
    <property type="evidence" value="ECO:0007669"/>
    <property type="project" value="TreeGrafter"/>
</dbReference>
<dbReference type="InterPro" id="IPR050825">
    <property type="entry name" value="RBM42_RBP45_47-like"/>
</dbReference>
<evidence type="ECO:0000313" key="6">
    <source>
        <dbReference type="EMBL" id="KMU79161.1"/>
    </source>
</evidence>
<dbReference type="GO" id="GO:0003729">
    <property type="term" value="F:mRNA binding"/>
    <property type="evidence" value="ECO:0007669"/>
    <property type="project" value="InterPro"/>
</dbReference>
<keyword evidence="1" id="KW-0677">Repeat</keyword>
<feature type="domain" description="RRM" evidence="5">
    <location>
        <begin position="66"/>
        <end position="145"/>
    </location>
</feature>
<dbReference type="PROSITE" id="PS50102">
    <property type="entry name" value="RRM"/>
    <property type="match status" value="1"/>
</dbReference>
<dbReference type="SUPFAM" id="SSF54928">
    <property type="entry name" value="RNA-binding domain, RBD"/>
    <property type="match status" value="1"/>
</dbReference>
<evidence type="ECO:0000256" key="3">
    <source>
        <dbReference type="PROSITE-ProRule" id="PRU00176"/>
    </source>
</evidence>
<dbReference type="Gene3D" id="3.30.70.330">
    <property type="match status" value="1"/>
</dbReference>
<evidence type="ECO:0000259" key="5">
    <source>
        <dbReference type="PROSITE" id="PS50102"/>
    </source>
</evidence>
<dbReference type="Pfam" id="PF00076">
    <property type="entry name" value="RRM_1"/>
    <property type="match status" value="1"/>
</dbReference>
<gene>
    <name evidence="6" type="ORF">CISG_07524</name>
</gene>
<dbReference type="PANTHER" id="PTHR47640">
    <property type="entry name" value="TRNA SELENOCYSTEINE 1-ASSOCIATED PROTEIN 1-RELATED-RELATED"/>
    <property type="match status" value="1"/>
</dbReference>
<evidence type="ECO:0000256" key="4">
    <source>
        <dbReference type="SAM" id="MobiDB-lite"/>
    </source>
</evidence>
<organism evidence="6 7">
    <name type="scientific">Coccidioides immitis RMSCC 3703</name>
    <dbReference type="NCBI Taxonomy" id="454286"/>
    <lineage>
        <taxon>Eukaryota</taxon>
        <taxon>Fungi</taxon>
        <taxon>Dikarya</taxon>
        <taxon>Ascomycota</taxon>
        <taxon>Pezizomycotina</taxon>
        <taxon>Eurotiomycetes</taxon>
        <taxon>Eurotiomycetidae</taxon>
        <taxon>Onygenales</taxon>
        <taxon>Onygenaceae</taxon>
        <taxon>Coccidioides</taxon>
    </lineage>
</organism>
<dbReference type="STRING" id="454286.A0A0J8R339"/>
<dbReference type="InterPro" id="IPR000504">
    <property type="entry name" value="RRM_dom"/>
</dbReference>
<evidence type="ECO:0000313" key="7">
    <source>
        <dbReference type="Proteomes" id="UP000054559"/>
    </source>
</evidence>